<accession>A0AAD7RJU4</accession>
<organism evidence="1 2">
    <name type="scientific">Aldrovandia affinis</name>
    <dbReference type="NCBI Taxonomy" id="143900"/>
    <lineage>
        <taxon>Eukaryota</taxon>
        <taxon>Metazoa</taxon>
        <taxon>Chordata</taxon>
        <taxon>Craniata</taxon>
        <taxon>Vertebrata</taxon>
        <taxon>Euteleostomi</taxon>
        <taxon>Actinopterygii</taxon>
        <taxon>Neopterygii</taxon>
        <taxon>Teleostei</taxon>
        <taxon>Notacanthiformes</taxon>
        <taxon>Halosauridae</taxon>
        <taxon>Aldrovandia</taxon>
    </lineage>
</organism>
<dbReference type="AlphaFoldDB" id="A0AAD7RJU4"/>
<protein>
    <submittedName>
        <fullName evidence="1">Uncharacterized protein</fullName>
    </submittedName>
</protein>
<dbReference type="Proteomes" id="UP001221898">
    <property type="component" value="Unassembled WGS sequence"/>
</dbReference>
<reference evidence="1" key="1">
    <citation type="journal article" date="2023" name="Science">
        <title>Genome structures resolve the early diversification of teleost fishes.</title>
        <authorList>
            <person name="Parey E."/>
            <person name="Louis A."/>
            <person name="Montfort J."/>
            <person name="Bouchez O."/>
            <person name="Roques C."/>
            <person name="Iampietro C."/>
            <person name="Lluch J."/>
            <person name="Castinel A."/>
            <person name="Donnadieu C."/>
            <person name="Desvignes T."/>
            <person name="Floi Bucao C."/>
            <person name="Jouanno E."/>
            <person name="Wen M."/>
            <person name="Mejri S."/>
            <person name="Dirks R."/>
            <person name="Jansen H."/>
            <person name="Henkel C."/>
            <person name="Chen W.J."/>
            <person name="Zahm M."/>
            <person name="Cabau C."/>
            <person name="Klopp C."/>
            <person name="Thompson A.W."/>
            <person name="Robinson-Rechavi M."/>
            <person name="Braasch I."/>
            <person name="Lecointre G."/>
            <person name="Bobe J."/>
            <person name="Postlethwait J.H."/>
            <person name="Berthelot C."/>
            <person name="Roest Crollius H."/>
            <person name="Guiguen Y."/>
        </authorList>
    </citation>
    <scope>NUCLEOTIDE SEQUENCE</scope>
    <source>
        <strain evidence="1">NC1722</strain>
    </source>
</reference>
<sequence length="101" mass="10858">MVQSWTPCRTTVTTDKWKSDQVELELGAKMGLKQATGGLQLNPAKGGFVFQQSVPYGLLPESAILGSVFPGTVFEALQVFLIPRGVTSHLSLKLRNLASAP</sequence>
<comment type="caution">
    <text evidence="1">The sequence shown here is derived from an EMBL/GenBank/DDBJ whole genome shotgun (WGS) entry which is preliminary data.</text>
</comment>
<keyword evidence="2" id="KW-1185">Reference proteome</keyword>
<evidence type="ECO:0000313" key="2">
    <source>
        <dbReference type="Proteomes" id="UP001221898"/>
    </source>
</evidence>
<gene>
    <name evidence="1" type="ORF">AAFF_G00189100</name>
</gene>
<proteinExistence type="predicted"/>
<dbReference type="EMBL" id="JAINUG010000250">
    <property type="protein sequence ID" value="KAJ8385458.1"/>
    <property type="molecule type" value="Genomic_DNA"/>
</dbReference>
<name>A0AAD7RJU4_9TELE</name>
<evidence type="ECO:0000313" key="1">
    <source>
        <dbReference type="EMBL" id="KAJ8385458.1"/>
    </source>
</evidence>